<reference evidence="2 3" key="1">
    <citation type="submission" date="2017-06" db="EMBL/GenBank/DDBJ databases">
        <title>Ant-infecting Ophiocordyceps genomes reveal a high diversity of potential behavioral manipulation genes and a possible major role for enterotoxins.</title>
        <authorList>
            <person name="De Bekker C."/>
            <person name="Evans H.C."/>
            <person name="Brachmann A."/>
            <person name="Hughes D.P."/>
        </authorList>
    </citation>
    <scope>NUCLEOTIDE SEQUENCE [LARGE SCALE GENOMIC DNA]</scope>
    <source>
        <strain evidence="2 3">1348a</strain>
    </source>
</reference>
<dbReference type="EMBL" id="NJEU01000043">
    <property type="protein sequence ID" value="PHH82760.1"/>
    <property type="molecule type" value="Genomic_DNA"/>
</dbReference>
<organism evidence="2 3">
    <name type="scientific">Ophiocordyceps australis</name>
    <dbReference type="NCBI Taxonomy" id="1399860"/>
    <lineage>
        <taxon>Eukaryota</taxon>
        <taxon>Fungi</taxon>
        <taxon>Dikarya</taxon>
        <taxon>Ascomycota</taxon>
        <taxon>Pezizomycotina</taxon>
        <taxon>Sordariomycetes</taxon>
        <taxon>Hypocreomycetidae</taxon>
        <taxon>Hypocreales</taxon>
        <taxon>Ophiocordycipitaceae</taxon>
        <taxon>Ophiocordyceps</taxon>
    </lineage>
</organism>
<evidence type="ECO:0000259" key="1">
    <source>
        <dbReference type="Pfam" id="PF13472"/>
    </source>
</evidence>
<dbReference type="SUPFAM" id="SSF52266">
    <property type="entry name" value="SGNH hydrolase"/>
    <property type="match status" value="1"/>
</dbReference>
<dbReference type="Pfam" id="PF13472">
    <property type="entry name" value="Lipase_GDSL_2"/>
    <property type="match status" value="1"/>
</dbReference>
<dbReference type="PANTHER" id="PTHR14209:SF19">
    <property type="entry name" value="ISOAMYL ACETATE-HYDROLYZING ESTERASE 1 HOMOLOG"/>
    <property type="match status" value="1"/>
</dbReference>
<dbReference type="InterPro" id="IPR036514">
    <property type="entry name" value="SGNH_hydro_sf"/>
</dbReference>
<name>A0A2C5ZSF1_9HYPO</name>
<dbReference type="InterPro" id="IPR045136">
    <property type="entry name" value="Iah1-like"/>
</dbReference>
<dbReference type="OrthoDB" id="671439at2759"/>
<keyword evidence="3" id="KW-1185">Reference proteome</keyword>
<evidence type="ECO:0000313" key="3">
    <source>
        <dbReference type="Proteomes" id="UP000224854"/>
    </source>
</evidence>
<gene>
    <name evidence="2" type="ORF">CDD82_4925</name>
</gene>
<dbReference type="Gene3D" id="3.40.50.1110">
    <property type="entry name" value="SGNH hydrolase"/>
    <property type="match status" value="1"/>
</dbReference>
<dbReference type="InterPro" id="IPR013830">
    <property type="entry name" value="SGNH_hydro"/>
</dbReference>
<protein>
    <recommendedName>
        <fullName evidence="1">SGNH hydrolase-type esterase domain-containing protein</fullName>
    </recommendedName>
</protein>
<dbReference type="AlphaFoldDB" id="A0A2C5ZSF1"/>
<accession>A0A2C5ZSF1</accession>
<proteinExistence type="predicted"/>
<feature type="domain" description="SGNH hydrolase-type esterase" evidence="1">
    <location>
        <begin position="10"/>
        <end position="207"/>
    </location>
</feature>
<evidence type="ECO:0000313" key="2">
    <source>
        <dbReference type="EMBL" id="PHH82760.1"/>
    </source>
</evidence>
<comment type="caution">
    <text evidence="2">The sequence shown here is derived from an EMBL/GenBank/DDBJ whole genome shotgun (WGS) entry which is preliminary data.</text>
</comment>
<sequence length="250" mass="28033">MATSYPQVVLLGDSLLEYSTHTTEGFCFQAALQSQCIRRLDVVNRGLGGWNTSKVLKYLDDIIPKPTGSTPKMKYLIILLGINDAALPSLSKQHVPIDEYKRNLTQIITHVNVQAHSPKILLVTPPPINEMKFRENERARGLLEGSRDFKTSAAYSEKAREVARENEGVVLIDLWQALMDKATAQGAGGLDSLLPDGIHLAGEAYRVLYEEIKQHIGREWVYEGAQDSSGYMYPDYRDLFDLRALLPNGW</sequence>
<dbReference type="PANTHER" id="PTHR14209">
    <property type="entry name" value="ISOAMYL ACETATE-HYDROLYZING ESTERASE 1"/>
    <property type="match status" value="1"/>
</dbReference>
<dbReference type="Proteomes" id="UP000224854">
    <property type="component" value="Unassembled WGS sequence"/>
</dbReference>
<dbReference type="CDD" id="cd01838">
    <property type="entry name" value="Isoamyl_acetate_hydrolase_like"/>
    <property type="match status" value="1"/>
</dbReference>